<dbReference type="Gene3D" id="3.30.450.20">
    <property type="entry name" value="PAS domain"/>
    <property type="match status" value="1"/>
</dbReference>
<dbReference type="FunFam" id="3.30.565.10:FF:000006">
    <property type="entry name" value="Sensor histidine kinase WalK"/>
    <property type="match status" value="1"/>
</dbReference>
<dbReference type="GO" id="GO:0000155">
    <property type="term" value="F:phosphorelay sensor kinase activity"/>
    <property type="evidence" value="ECO:0007669"/>
    <property type="project" value="InterPro"/>
</dbReference>
<keyword evidence="7" id="KW-0547">Nucleotide-binding</keyword>
<evidence type="ECO:0000256" key="1">
    <source>
        <dbReference type="ARBA" id="ARBA00000085"/>
    </source>
</evidence>
<dbReference type="InterPro" id="IPR005467">
    <property type="entry name" value="His_kinase_dom"/>
</dbReference>
<dbReference type="Pfam" id="PF00672">
    <property type="entry name" value="HAMP"/>
    <property type="match status" value="1"/>
</dbReference>
<dbReference type="Gene3D" id="3.30.565.10">
    <property type="entry name" value="Histidine kinase-like ATPase, C-terminal domain"/>
    <property type="match status" value="1"/>
</dbReference>
<dbReference type="InterPro" id="IPR003594">
    <property type="entry name" value="HATPase_dom"/>
</dbReference>
<accession>A0A8J3G9R2</accession>
<dbReference type="GO" id="GO:0005524">
    <property type="term" value="F:ATP binding"/>
    <property type="evidence" value="ECO:0007669"/>
    <property type="project" value="UniProtKB-KW"/>
</dbReference>
<feature type="domain" description="PAS" evidence="14">
    <location>
        <begin position="227"/>
        <end position="273"/>
    </location>
</feature>
<keyword evidence="8 16" id="KW-0418">Kinase</keyword>
<evidence type="ECO:0000259" key="13">
    <source>
        <dbReference type="PROSITE" id="PS50109"/>
    </source>
</evidence>
<dbReference type="GO" id="GO:0030295">
    <property type="term" value="F:protein kinase activator activity"/>
    <property type="evidence" value="ECO:0007669"/>
    <property type="project" value="TreeGrafter"/>
</dbReference>
<keyword evidence="6" id="KW-0812">Transmembrane</keyword>
<evidence type="ECO:0000256" key="4">
    <source>
        <dbReference type="ARBA" id="ARBA00022553"/>
    </source>
</evidence>
<evidence type="ECO:0000256" key="6">
    <source>
        <dbReference type="ARBA" id="ARBA00022692"/>
    </source>
</evidence>
<dbReference type="EC" id="2.7.13.3" evidence="3"/>
<dbReference type="GO" id="GO:0016020">
    <property type="term" value="C:membrane"/>
    <property type="evidence" value="ECO:0007669"/>
    <property type="project" value="UniProtKB-SubCell"/>
</dbReference>
<keyword evidence="5" id="KW-0808">Transferase</keyword>
<evidence type="ECO:0000256" key="7">
    <source>
        <dbReference type="ARBA" id="ARBA00022741"/>
    </source>
</evidence>
<evidence type="ECO:0000256" key="9">
    <source>
        <dbReference type="ARBA" id="ARBA00022840"/>
    </source>
</evidence>
<evidence type="ECO:0000256" key="11">
    <source>
        <dbReference type="ARBA" id="ARBA00023012"/>
    </source>
</evidence>
<evidence type="ECO:0000313" key="16">
    <source>
        <dbReference type="EMBL" id="GHB75204.1"/>
    </source>
</evidence>
<dbReference type="Pfam" id="PF02518">
    <property type="entry name" value="HATPase_c"/>
    <property type="match status" value="1"/>
</dbReference>
<dbReference type="InterPro" id="IPR003661">
    <property type="entry name" value="HisK_dim/P_dom"/>
</dbReference>
<reference evidence="16 17" key="1">
    <citation type="journal article" date="2014" name="Int. J. Syst. Evol. Microbiol.">
        <title>Complete genome sequence of Corynebacterium casei LMG S-19264T (=DSM 44701T), isolated from a smear-ripened cheese.</title>
        <authorList>
            <consortium name="US DOE Joint Genome Institute (JGI-PGF)"/>
            <person name="Walter F."/>
            <person name="Albersmeier A."/>
            <person name="Kalinowski J."/>
            <person name="Ruckert C."/>
        </authorList>
    </citation>
    <scope>NUCLEOTIDE SEQUENCE [LARGE SCALE GENOMIC DNA]</scope>
    <source>
        <strain evidence="16 17">KCTC 12866</strain>
    </source>
</reference>
<comment type="catalytic activity">
    <reaction evidence="1">
        <text>ATP + protein L-histidine = ADP + protein N-phospho-L-histidine.</text>
        <dbReference type="EC" id="2.7.13.3"/>
    </reaction>
</comment>
<dbReference type="PRINTS" id="PR00344">
    <property type="entry name" value="BCTRLSENSOR"/>
</dbReference>
<keyword evidence="9" id="KW-0067">ATP-binding</keyword>
<name>A0A8J3G9R2_9BACT</name>
<dbReference type="InterPro" id="IPR004358">
    <property type="entry name" value="Sig_transdc_His_kin-like_C"/>
</dbReference>
<dbReference type="GO" id="GO:0000156">
    <property type="term" value="F:phosphorelay response regulator activity"/>
    <property type="evidence" value="ECO:0007669"/>
    <property type="project" value="TreeGrafter"/>
</dbReference>
<dbReference type="CDD" id="cd00130">
    <property type="entry name" value="PAS"/>
    <property type="match status" value="1"/>
</dbReference>
<organism evidence="16 17">
    <name type="scientific">Persicitalea jodogahamensis</name>
    <dbReference type="NCBI Taxonomy" id="402147"/>
    <lineage>
        <taxon>Bacteria</taxon>
        <taxon>Pseudomonadati</taxon>
        <taxon>Bacteroidota</taxon>
        <taxon>Cytophagia</taxon>
        <taxon>Cytophagales</taxon>
        <taxon>Spirosomataceae</taxon>
        <taxon>Persicitalea</taxon>
    </lineage>
</organism>
<dbReference type="GO" id="GO:0007234">
    <property type="term" value="P:osmosensory signaling via phosphorelay pathway"/>
    <property type="evidence" value="ECO:0007669"/>
    <property type="project" value="TreeGrafter"/>
</dbReference>
<keyword evidence="12" id="KW-0472">Membrane</keyword>
<dbReference type="Gene3D" id="6.10.340.10">
    <property type="match status" value="1"/>
</dbReference>
<dbReference type="RefSeq" id="WP_189565459.1">
    <property type="nucleotide sequence ID" value="NZ_BMXF01000003.1"/>
</dbReference>
<dbReference type="PANTHER" id="PTHR42878">
    <property type="entry name" value="TWO-COMPONENT HISTIDINE KINASE"/>
    <property type="match status" value="1"/>
</dbReference>
<dbReference type="PANTHER" id="PTHR42878:SF7">
    <property type="entry name" value="SENSOR HISTIDINE KINASE GLRK"/>
    <property type="match status" value="1"/>
</dbReference>
<dbReference type="GO" id="GO:0006355">
    <property type="term" value="P:regulation of DNA-templated transcription"/>
    <property type="evidence" value="ECO:0007669"/>
    <property type="project" value="InterPro"/>
</dbReference>
<dbReference type="SMART" id="SM00304">
    <property type="entry name" value="HAMP"/>
    <property type="match status" value="1"/>
</dbReference>
<proteinExistence type="predicted"/>
<keyword evidence="17" id="KW-1185">Reference proteome</keyword>
<dbReference type="SUPFAM" id="SSF55874">
    <property type="entry name" value="ATPase domain of HSP90 chaperone/DNA topoisomerase II/histidine kinase"/>
    <property type="match status" value="1"/>
</dbReference>
<dbReference type="Gene3D" id="1.10.287.130">
    <property type="match status" value="1"/>
</dbReference>
<sequence>MKVKTKLSLAVGLLFLMIVAVTFVSGKYISDLRADTENILRANYKTLEYTRNMMTALDEPTLERFSSRPFEENLARQAANVTEPGEGAATRRLSSHFQALQGTPASDSLRRLVRRDLSEIMGLNMRAIVAKSEQATATAETATSSIAFTGTICLLIALILLVNLPGNIADPIRELTGSIQQIAAKNYGKRVHFESHGEFGDLARSFNTMAEKLQEFDSSSLANLLFEKKRNEALIEQMEEPVIGLDENQVLLFANGNALQVLGMKKAELVGHSARELSANNDLLRSLTDDLATGTKTEPADRPAPLKIYKDNRESYFEKEVVEIQVVPTGELKKQPKGHVIVLKNVTPFKELDFAKTNFLATISHELKTPISSIKMSLQLLKNPQTGVLNEEQRQLLESVREDSDRLLKITGELLDMTQIETGKIELLIDATDPLRILNYALETVRVPAGQKRISLITTLGDALPRIQADYDKTAWVLTNLLVNAIRHAPEQSRVEVRLDAKENGLFFYVKDQGKGIEERYLTRIFDRYFQVPGNLKEGTGLGLAICKEFIEAQRGTIGVDSAVGEGSIFYFWLPAAL</sequence>
<dbReference type="SMART" id="SM00091">
    <property type="entry name" value="PAS"/>
    <property type="match status" value="1"/>
</dbReference>
<dbReference type="InterPro" id="IPR003660">
    <property type="entry name" value="HAMP_dom"/>
</dbReference>
<evidence type="ECO:0000256" key="2">
    <source>
        <dbReference type="ARBA" id="ARBA00004141"/>
    </source>
</evidence>
<dbReference type="SUPFAM" id="SSF47384">
    <property type="entry name" value="Homodimeric domain of signal transducing histidine kinase"/>
    <property type="match status" value="1"/>
</dbReference>
<dbReference type="InterPro" id="IPR035965">
    <property type="entry name" value="PAS-like_dom_sf"/>
</dbReference>
<dbReference type="SUPFAM" id="SSF55785">
    <property type="entry name" value="PYP-like sensor domain (PAS domain)"/>
    <property type="match status" value="1"/>
</dbReference>
<dbReference type="CDD" id="cd00075">
    <property type="entry name" value="HATPase"/>
    <property type="match status" value="1"/>
</dbReference>
<dbReference type="PROSITE" id="PS50885">
    <property type="entry name" value="HAMP"/>
    <property type="match status" value="1"/>
</dbReference>
<dbReference type="InterPro" id="IPR000014">
    <property type="entry name" value="PAS"/>
</dbReference>
<feature type="domain" description="Histidine kinase" evidence="13">
    <location>
        <begin position="362"/>
        <end position="578"/>
    </location>
</feature>
<evidence type="ECO:0000256" key="5">
    <source>
        <dbReference type="ARBA" id="ARBA00022679"/>
    </source>
</evidence>
<evidence type="ECO:0000313" key="17">
    <source>
        <dbReference type="Proteomes" id="UP000598271"/>
    </source>
</evidence>
<keyword evidence="11" id="KW-0902">Two-component regulatory system</keyword>
<keyword evidence="10" id="KW-1133">Transmembrane helix</keyword>
<protein>
    <recommendedName>
        <fullName evidence="3">histidine kinase</fullName>
        <ecNumber evidence="3">2.7.13.3</ecNumber>
    </recommendedName>
</protein>
<dbReference type="SMART" id="SM00387">
    <property type="entry name" value="HATPase_c"/>
    <property type="match status" value="1"/>
</dbReference>
<dbReference type="InterPro" id="IPR036097">
    <property type="entry name" value="HisK_dim/P_sf"/>
</dbReference>
<dbReference type="CDD" id="cd06225">
    <property type="entry name" value="HAMP"/>
    <property type="match status" value="1"/>
</dbReference>
<dbReference type="CDD" id="cd00082">
    <property type="entry name" value="HisKA"/>
    <property type="match status" value="1"/>
</dbReference>
<comment type="caution">
    <text evidence="16">The sequence shown here is derived from an EMBL/GenBank/DDBJ whole genome shotgun (WGS) entry which is preliminary data.</text>
</comment>
<evidence type="ECO:0000259" key="14">
    <source>
        <dbReference type="PROSITE" id="PS50112"/>
    </source>
</evidence>
<dbReference type="Pfam" id="PF00512">
    <property type="entry name" value="HisKA"/>
    <property type="match status" value="1"/>
</dbReference>
<evidence type="ECO:0000256" key="10">
    <source>
        <dbReference type="ARBA" id="ARBA00022989"/>
    </source>
</evidence>
<dbReference type="SUPFAM" id="SSF158472">
    <property type="entry name" value="HAMP domain-like"/>
    <property type="match status" value="1"/>
</dbReference>
<dbReference type="AlphaFoldDB" id="A0A8J3G9R2"/>
<dbReference type="InterPro" id="IPR050351">
    <property type="entry name" value="BphY/WalK/GraS-like"/>
</dbReference>
<gene>
    <name evidence="16" type="ORF">GCM10007390_31180</name>
</gene>
<dbReference type="InterPro" id="IPR036890">
    <property type="entry name" value="HATPase_C_sf"/>
</dbReference>
<evidence type="ECO:0000256" key="8">
    <source>
        <dbReference type="ARBA" id="ARBA00022777"/>
    </source>
</evidence>
<comment type="subcellular location">
    <subcellularLocation>
        <location evidence="2">Membrane</location>
        <topology evidence="2">Multi-pass membrane protein</topology>
    </subcellularLocation>
</comment>
<dbReference type="PROSITE" id="PS50109">
    <property type="entry name" value="HIS_KIN"/>
    <property type="match status" value="1"/>
</dbReference>
<dbReference type="SMART" id="SM00388">
    <property type="entry name" value="HisKA"/>
    <property type="match status" value="1"/>
</dbReference>
<evidence type="ECO:0000259" key="15">
    <source>
        <dbReference type="PROSITE" id="PS50885"/>
    </source>
</evidence>
<keyword evidence="4" id="KW-0597">Phosphoprotein</keyword>
<dbReference type="Proteomes" id="UP000598271">
    <property type="component" value="Unassembled WGS sequence"/>
</dbReference>
<dbReference type="PROSITE" id="PS50112">
    <property type="entry name" value="PAS"/>
    <property type="match status" value="1"/>
</dbReference>
<evidence type="ECO:0000256" key="12">
    <source>
        <dbReference type="ARBA" id="ARBA00023136"/>
    </source>
</evidence>
<evidence type="ECO:0000256" key="3">
    <source>
        <dbReference type="ARBA" id="ARBA00012438"/>
    </source>
</evidence>
<dbReference type="Pfam" id="PF13426">
    <property type="entry name" value="PAS_9"/>
    <property type="match status" value="1"/>
</dbReference>
<dbReference type="EMBL" id="BMXF01000003">
    <property type="protein sequence ID" value="GHB75204.1"/>
    <property type="molecule type" value="Genomic_DNA"/>
</dbReference>
<feature type="domain" description="HAMP" evidence="15">
    <location>
        <begin position="166"/>
        <end position="218"/>
    </location>
</feature>